<name>A0A1R2BHL2_9CILI</name>
<evidence type="ECO:0000313" key="1">
    <source>
        <dbReference type="EMBL" id="OMJ76266.1"/>
    </source>
</evidence>
<dbReference type="PANTHER" id="PTHR14465">
    <property type="entry name" value="IQ DOMAIN-CONTAINING PROTEIN H"/>
    <property type="match status" value="1"/>
</dbReference>
<dbReference type="CDD" id="cd23767">
    <property type="entry name" value="IQCD"/>
    <property type="match status" value="1"/>
</dbReference>
<dbReference type="PANTHER" id="PTHR14465:SF0">
    <property type="entry name" value="IQ DOMAIN-CONTAINING PROTEIN H"/>
    <property type="match status" value="1"/>
</dbReference>
<reference evidence="1 2" key="1">
    <citation type="submission" date="2016-11" db="EMBL/GenBank/DDBJ databases">
        <title>The macronuclear genome of Stentor coeruleus: a giant cell with tiny introns.</title>
        <authorList>
            <person name="Slabodnick M."/>
            <person name="Ruby J.G."/>
            <person name="Reiff S.B."/>
            <person name="Swart E.C."/>
            <person name="Gosai S."/>
            <person name="Prabakaran S."/>
            <person name="Witkowska E."/>
            <person name="Larue G.E."/>
            <person name="Fisher S."/>
            <person name="Freeman R.M."/>
            <person name="Gunawardena J."/>
            <person name="Chu W."/>
            <person name="Stover N.A."/>
            <person name="Gregory B.D."/>
            <person name="Nowacki M."/>
            <person name="Derisi J."/>
            <person name="Roy S.W."/>
            <person name="Marshall W.F."/>
            <person name="Sood P."/>
        </authorList>
    </citation>
    <scope>NUCLEOTIDE SEQUENCE [LARGE SCALE GENOMIC DNA]</scope>
    <source>
        <strain evidence="1">WM001</strain>
    </source>
</reference>
<keyword evidence="2" id="KW-1185">Reference proteome</keyword>
<dbReference type="Proteomes" id="UP000187209">
    <property type="component" value="Unassembled WGS sequence"/>
</dbReference>
<proteinExistence type="predicted"/>
<evidence type="ECO:0008006" key="3">
    <source>
        <dbReference type="Google" id="ProtNLM"/>
    </source>
</evidence>
<dbReference type="InterPro" id="IPR038752">
    <property type="entry name" value="IQCH"/>
</dbReference>
<evidence type="ECO:0000313" key="2">
    <source>
        <dbReference type="Proteomes" id="UP000187209"/>
    </source>
</evidence>
<protein>
    <recommendedName>
        <fullName evidence="3">IQ calmodulin-binding motif family protein</fullName>
    </recommendedName>
</protein>
<comment type="caution">
    <text evidence="1">The sequence shown here is derived from an EMBL/GenBank/DDBJ whole genome shotgun (WGS) entry which is preliminary data.</text>
</comment>
<sequence length="813" mass="94937">MSQLTKLDSSLILSSLRGQISEINSRLSVLSVRNEKEKNLNLINRSTINRQLLQSLPRRSQEKTFDNNHKYSRLIRSVDPTSQKEKDFLIKYFNLNNHKPKQLIKSKFTFSRPKMKKLRPTIPPKATRLDPIGNPIKLTQSDLDKGLYSLVNLGLVPKNSEIFETLNRKNDPPLKHSQALFHDFSIQFEPIKPEKKGKIRRKEPLMFTQPDHVVIKTPLLDMSFEKSKPDSPTYHTTDAMETTLENTQVDTIDVEKKKRAKAALFIQSCWRMYKGAARMRRHRIEKAKVDIIQIYYKAYKKRVYTKNFATSLREARSNKFQQRQEHLKSNWKSLTSSNWYELHMSSDLSKYPDPNNSQIFRVFLLTNPKISIIFISLTDIEVEIINYYELLLKLSGINQDNRLTYIIPSTLCSTTMTNASKALYLSSRDLVDLKKLYINKPMLLVPHKTTEYDEFNSGFLNAPILGCLASVFHSFLPTYRIEFLMNNNILTVPGCCGNYTYTQYLKHYKLLTKQYPKRDFEIYINNQKNQNPIPWDDKTLVLIRIIGSYEKICASFFIEPDGNCKYFCSTKLIGNPEFAALYPQDYIDEKEIKDYCGKLSEALYKNKVLGYAYIKITKEGVEDFELGISRYYPVHIFIDKLLKGVDYNGKYYVPYQKYPELEQEVYVDDMSNFIKLEGFEKKEFSGNFLHDLSDERKYMWIWDVHSKDFVGLKMDSIFHMCRLESVLYSLSKNEGTIYLPYSSLNEGCLSLIGIGETVNNILDFIAKGFFILKQICHSDDGNVNFIANELKINERVEEYKEYSENKGYLIELI</sequence>
<gene>
    <name evidence="1" type="ORF">SteCoe_24401</name>
</gene>
<accession>A0A1R2BHL2</accession>
<dbReference type="AlphaFoldDB" id="A0A1R2BHL2"/>
<organism evidence="1 2">
    <name type="scientific">Stentor coeruleus</name>
    <dbReference type="NCBI Taxonomy" id="5963"/>
    <lineage>
        <taxon>Eukaryota</taxon>
        <taxon>Sar</taxon>
        <taxon>Alveolata</taxon>
        <taxon>Ciliophora</taxon>
        <taxon>Postciliodesmatophora</taxon>
        <taxon>Heterotrichea</taxon>
        <taxon>Heterotrichida</taxon>
        <taxon>Stentoridae</taxon>
        <taxon>Stentor</taxon>
    </lineage>
</organism>
<dbReference type="EMBL" id="MPUH01000641">
    <property type="protein sequence ID" value="OMJ76266.1"/>
    <property type="molecule type" value="Genomic_DNA"/>
</dbReference>